<dbReference type="InterPro" id="IPR004358">
    <property type="entry name" value="Sig_transdc_His_kin-like_C"/>
</dbReference>
<evidence type="ECO:0000256" key="3">
    <source>
        <dbReference type="ARBA" id="ARBA00022553"/>
    </source>
</evidence>
<dbReference type="InterPro" id="IPR005467">
    <property type="entry name" value="His_kinase_dom"/>
</dbReference>
<evidence type="ECO:0000256" key="1">
    <source>
        <dbReference type="ARBA" id="ARBA00000085"/>
    </source>
</evidence>
<dbReference type="SUPFAM" id="SSF47384">
    <property type="entry name" value="Homodimeric domain of signal transducing histidine kinase"/>
    <property type="match status" value="1"/>
</dbReference>
<evidence type="ECO:0000259" key="10">
    <source>
        <dbReference type="PROSITE" id="PS50109"/>
    </source>
</evidence>
<dbReference type="EC" id="2.7.13.3" evidence="2"/>
<dbReference type="PANTHER" id="PTHR43065">
    <property type="entry name" value="SENSOR HISTIDINE KINASE"/>
    <property type="match status" value="1"/>
</dbReference>
<keyword evidence="9" id="KW-1133">Transmembrane helix</keyword>
<dbReference type="AlphaFoldDB" id="A0A368L733"/>
<feature type="transmembrane region" description="Helical" evidence="9">
    <location>
        <begin position="282"/>
        <end position="302"/>
    </location>
</feature>
<reference evidence="13 14" key="1">
    <citation type="journal article" date="2018" name="Int. J. Syst. Evol. Microbiol.">
        <title>Parvibium lacunae gen. nov., sp. nov., a new member of the family Alcaligenaceae isolated from a freshwater pond.</title>
        <authorList>
            <person name="Chen W.M."/>
            <person name="Xie P.B."/>
            <person name="Hsu M.Y."/>
            <person name="Sheu S.Y."/>
        </authorList>
    </citation>
    <scope>NUCLEOTIDE SEQUENCE [LARGE SCALE GENOMIC DNA]</scope>
    <source>
        <strain evidence="13 14">KMB9</strain>
    </source>
</reference>
<dbReference type="InterPro" id="IPR036097">
    <property type="entry name" value="HisK_dim/P_sf"/>
</dbReference>
<dbReference type="Pfam" id="PF00512">
    <property type="entry name" value="HisKA"/>
    <property type="match status" value="1"/>
</dbReference>
<dbReference type="PRINTS" id="PR00344">
    <property type="entry name" value="BCTRLSENSOR"/>
</dbReference>
<dbReference type="GO" id="GO:0000155">
    <property type="term" value="F:phosphorelay sensor kinase activity"/>
    <property type="evidence" value="ECO:0007669"/>
    <property type="project" value="InterPro"/>
</dbReference>
<feature type="domain" description="PAS" evidence="11">
    <location>
        <begin position="326"/>
        <end position="381"/>
    </location>
</feature>
<dbReference type="InterPro" id="IPR036890">
    <property type="entry name" value="HATPase_C_sf"/>
</dbReference>
<keyword evidence="9" id="KW-0472">Membrane</keyword>
<dbReference type="InterPro" id="IPR000014">
    <property type="entry name" value="PAS"/>
</dbReference>
<keyword evidence="6" id="KW-0418">Kinase</keyword>
<keyword evidence="14" id="KW-1185">Reference proteome</keyword>
<dbReference type="InterPro" id="IPR001610">
    <property type="entry name" value="PAC"/>
</dbReference>
<dbReference type="PROSITE" id="PS50109">
    <property type="entry name" value="HIS_KIN"/>
    <property type="match status" value="1"/>
</dbReference>
<dbReference type="GO" id="GO:0005524">
    <property type="term" value="F:ATP binding"/>
    <property type="evidence" value="ECO:0007669"/>
    <property type="project" value="UniProtKB-KW"/>
</dbReference>
<dbReference type="InterPro" id="IPR003661">
    <property type="entry name" value="HisK_dim/P_dom"/>
</dbReference>
<keyword evidence="3" id="KW-0597">Phosphoprotein</keyword>
<dbReference type="GO" id="GO:0006355">
    <property type="term" value="P:regulation of DNA-templated transcription"/>
    <property type="evidence" value="ECO:0007669"/>
    <property type="project" value="InterPro"/>
</dbReference>
<dbReference type="Pfam" id="PF00989">
    <property type="entry name" value="PAS"/>
    <property type="match status" value="1"/>
</dbReference>
<dbReference type="Pfam" id="PF02518">
    <property type="entry name" value="HATPase_c"/>
    <property type="match status" value="1"/>
</dbReference>
<keyword evidence="8" id="KW-0902">Two-component regulatory system</keyword>
<dbReference type="InterPro" id="IPR013767">
    <property type="entry name" value="PAS_fold"/>
</dbReference>
<keyword evidence="4" id="KW-0808">Transferase</keyword>
<accession>A0A368L733</accession>
<evidence type="ECO:0000256" key="4">
    <source>
        <dbReference type="ARBA" id="ARBA00022679"/>
    </source>
</evidence>
<dbReference type="InterPro" id="IPR035965">
    <property type="entry name" value="PAS-like_dom_sf"/>
</dbReference>
<keyword evidence="9" id="KW-0812">Transmembrane</keyword>
<dbReference type="SMART" id="SM00387">
    <property type="entry name" value="HATPase_c"/>
    <property type="match status" value="1"/>
</dbReference>
<dbReference type="Gene3D" id="3.30.450.20">
    <property type="entry name" value="PAS domain"/>
    <property type="match status" value="2"/>
</dbReference>
<dbReference type="NCBIfam" id="TIGR00229">
    <property type="entry name" value="sensory_box"/>
    <property type="match status" value="2"/>
</dbReference>
<dbReference type="InterPro" id="IPR003594">
    <property type="entry name" value="HATPase_dom"/>
</dbReference>
<dbReference type="Gene3D" id="1.10.287.130">
    <property type="match status" value="1"/>
</dbReference>
<feature type="domain" description="Histidine kinase" evidence="10">
    <location>
        <begin position="717"/>
        <end position="934"/>
    </location>
</feature>
<evidence type="ECO:0000256" key="8">
    <source>
        <dbReference type="ARBA" id="ARBA00023012"/>
    </source>
</evidence>
<dbReference type="Proteomes" id="UP000252357">
    <property type="component" value="Unassembled WGS sequence"/>
</dbReference>
<dbReference type="PANTHER" id="PTHR43065:SF10">
    <property type="entry name" value="PEROXIDE STRESS-ACTIVATED HISTIDINE KINASE MAK3"/>
    <property type="match status" value="1"/>
</dbReference>
<evidence type="ECO:0000256" key="7">
    <source>
        <dbReference type="ARBA" id="ARBA00022840"/>
    </source>
</evidence>
<evidence type="ECO:0000313" key="13">
    <source>
        <dbReference type="EMBL" id="RCS59475.1"/>
    </source>
</evidence>
<name>A0A368L733_9BURK</name>
<dbReference type="SMART" id="SM00086">
    <property type="entry name" value="PAC"/>
    <property type="match status" value="1"/>
</dbReference>
<feature type="transmembrane region" description="Helical" evidence="9">
    <location>
        <begin position="21"/>
        <end position="42"/>
    </location>
</feature>
<proteinExistence type="predicted"/>
<keyword evidence="5" id="KW-0547">Nucleotide-binding</keyword>
<evidence type="ECO:0000313" key="14">
    <source>
        <dbReference type="Proteomes" id="UP000252357"/>
    </source>
</evidence>
<dbReference type="CDD" id="cd00130">
    <property type="entry name" value="PAS"/>
    <property type="match status" value="2"/>
</dbReference>
<evidence type="ECO:0000259" key="11">
    <source>
        <dbReference type="PROSITE" id="PS50112"/>
    </source>
</evidence>
<dbReference type="PROSITE" id="PS50113">
    <property type="entry name" value="PAC"/>
    <property type="match status" value="1"/>
</dbReference>
<sequence length="934" mass="106671">MRQIKHWLGATRPDQQISFYSLMPVLALLLFIGTMFLLLRLLQTTEIEQVRGTLLRDTEWAQQSMRLHLQLNQDSLVGLARDISQQRIDNLSFQVQTKDYMVLNPELEAIYLSNHEGQVQWLSTSGRLNERKFRLLGQNLKSLPVPNHSYTTFLAAKETERTAYSAPYFTTDRERNPHSYMEVQVPVIRSGQFLGTVTGVYSILGLLEQVVPREITRKYSVTITEESGRVLASTSPEEKQGESQAVTRAQTLSYEVLIDPPGQGIILKTYAIRPQSELARSILFWLVIGLSITIIWSLAMLWRHTRRRMEAEHSRDRFFAVSLDILAILRTNGQIERINPATARLLDQPHTSLIDKPISTLIHQSDQALFQQQFKQLLEARTEVESALSFSCRAAVVSAQISPRWLAWELKLDLASKPAARRIYAVAHDITERKQAEAALIAETAFRRAMEDSMLTGMRAFDKQGKITYVNRAFCRMVGWEENELIGTSPPFPYWPEEDIPQQWKNLDMVLEGRAPSSGFEVRIQRRHGEKFDARMYVSPLIDNQGEQSGWMTSITDITEPKKIREELVAAHERFTTVLNELDVAISVATDVNNQRIDRDHQHTAELLFANRYYRQYFSHDSQGHQRLHAEAEQLPNYPTDQHNGLNMQVSEVQDPQTGHWYELRRRAIKWVDGRHATLQIATDITQRKQAEELARQQQEKLQLTSRLTTMGEMASSLAHELNQPLTAIANYCMGISNRVKQQSIQPDELITALEKTSQQAERAGKIIRRIREFVKRSEPNRRPCDLAVVIENAIGFAEIEAKKKNIQILTELPSPLPTVEADTILIEQVLLNLLKNAVEASDSKHPPLAPAERVVVLKLIQDNAQLTFSVHDRGTGIAPDHINKLFDPFFSTKAEGMGMGLNICRSIIEFHHGRLWVDSQLGQGSTFYFTLPR</sequence>
<dbReference type="Gene3D" id="3.30.565.10">
    <property type="entry name" value="Histidine kinase-like ATPase, C-terminal domain"/>
    <property type="match status" value="1"/>
</dbReference>
<dbReference type="SUPFAM" id="SSF55874">
    <property type="entry name" value="ATPase domain of HSP90 chaperone/DNA topoisomerase II/histidine kinase"/>
    <property type="match status" value="1"/>
</dbReference>
<comment type="caution">
    <text evidence="13">The sequence shown here is derived from an EMBL/GenBank/DDBJ whole genome shotgun (WGS) entry which is preliminary data.</text>
</comment>
<dbReference type="SUPFAM" id="SSF55785">
    <property type="entry name" value="PYP-like sensor domain (PAS domain)"/>
    <property type="match status" value="2"/>
</dbReference>
<organism evidence="13 14">
    <name type="scientific">Parvibium lacunae</name>
    <dbReference type="NCBI Taxonomy" id="1888893"/>
    <lineage>
        <taxon>Bacteria</taxon>
        <taxon>Pseudomonadati</taxon>
        <taxon>Pseudomonadota</taxon>
        <taxon>Betaproteobacteria</taxon>
        <taxon>Burkholderiales</taxon>
        <taxon>Alcaligenaceae</taxon>
        <taxon>Parvibium</taxon>
    </lineage>
</organism>
<evidence type="ECO:0000259" key="12">
    <source>
        <dbReference type="PROSITE" id="PS50113"/>
    </source>
</evidence>
<dbReference type="RefSeq" id="WP_114401625.1">
    <property type="nucleotide sequence ID" value="NZ_QPGB01000001.1"/>
</dbReference>
<evidence type="ECO:0000256" key="9">
    <source>
        <dbReference type="SAM" id="Phobius"/>
    </source>
</evidence>
<evidence type="ECO:0000256" key="5">
    <source>
        <dbReference type="ARBA" id="ARBA00022741"/>
    </source>
</evidence>
<feature type="domain" description="PAS" evidence="11">
    <location>
        <begin position="442"/>
        <end position="514"/>
    </location>
</feature>
<dbReference type="Pfam" id="PF08448">
    <property type="entry name" value="PAS_4"/>
    <property type="match status" value="1"/>
</dbReference>
<dbReference type="OrthoDB" id="1931120at2"/>
<gene>
    <name evidence="13" type="ORF">DU000_01730</name>
</gene>
<comment type="catalytic activity">
    <reaction evidence="1">
        <text>ATP + protein L-histidine = ADP + protein N-phospho-L-histidine.</text>
        <dbReference type="EC" id="2.7.13.3"/>
    </reaction>
</comment>
<feature type="domain" description="PAC" evidence="12">
    <location>
        <begin position="518"/>
        <end position="570"/>
    </location>
</feature>
<dbReference type="InterPro" id="IPR013656">
    <property type="entry name" value="PAS_4"/>
</dbReference>
<evidence type="ECO:0000256" key="6">
    <source>
        <dbReference type="ARBA" id="ARBA00022777"/>
    </source>
</evidence>
<protein>
    <recommendedName>
        <fullName evidence="2">histidine kinase</fullName>
        <ecNumber evidence="2">2.7.13.3</ecNumber>
    </recommendedName>
</protein>
<dbReference type="SMART" id="SM00091">
    <property type="entry name" value="PAS"/>
    <property type="match status" value="2"/>
</dbReference>
<evidence type="ECO:0000256" key="2">
    <source>
        <dbReference type="ARBA" id="ARBA00012438"/>
    </source>
</evidence>
<dbReference type="SMART" id="SM00388">
    <property type="entry name" value="HisKA"/>
    <property type="match status" value="1"/>
</dbReference>
<keyword evidence="7" id="KW-0067">ATP-binding</keyword>
<dbReference type="EMBL" id="QPGB01000001">
    <property type="protein sequence ID" value="RCS59475.1"/>
    <property type="molecule type" value="Genomic_DNA"/>
</dbReference>
<dbReference type="InterPro" id="IPR000700">
    <property type="entry name" value="PAS-assoc_C"/>
</dbReference>
<dbReference type="CDD" id="cd00082">
    <property type="entry name" value="HisKA"/>
    <property type="match status" value="1"/>
</dbReference>
<dbReference type="PROSITE" id="PS50112">
    <property type="entry name" value="PAS"/>
    <property type="match status" value="2"/>
</dbReference>